<dbReference type="GO" id="GO:0030639">
    <property type="term" value="P:polyketide biosynthetic process"/>
    <property type="evidence" value="ECO:0007669"/>
    <property type="project" value="TreeGrafter"/>
</dbReference>
<gene>
    <name evidence="6" type="ORF">BDZ85DRAFT_319167</name>
</gene>
<accession>A0A6A6GAU0</accession>
<evidence type="ECO:0000259" key="4">
    <source>
        <dbReference type="Pfam" id="PF00195"/>
    </source>
</evidence>
<sequence>MSPHAVDYRTPPSKTPIARPKAYIAGLGSAFPPHTLTTADLEAVAARFHDLSNPGIAHLLHLSTKTGITSRPTVLPPSHPILHSPLPPPLPTLHALHLTHSIPLSTTACLNALSATPFLPADITHLVGATCTTSSCPGIDLHVARTLGLGARVQRVFLQGVGCAGGMSVLRVARDVAAAEEARGRKAVVLVFAVEVCTIAVRKVLGDAEREGRAGVEGALFGDGAGAGVVVNGVVEGEGRGGEEGGGERGGRDGWLEMMEGAMETVEGSEGEMGLVFEEDGFRTTISRNVPRFAAGAVRPLFERLLLEYARHAEMDNMGEDGFDWALHPGGKTILDGVEKEMGLIDGQLRASREVYKTTGNSSSPTVLIVLEKLWKMGGKRDHVVAAAFGPGMMIEMMLLKRRRT</sequence>
<evidence type="ECO:0000256" key="1">
    <source>
        <dbReference type="ARBA" id="ARBA00005531"/>
    </source>
</evidence>
<dbReference type="Pfam" id="PF02797">
    <property type="entry name" value="Chal_sti_synt_C"/>
    <property type="match status" value="1"/>
</dbReference>
<feature type="domain" description="Chalcone/stilbene synthase N-terminal" evidence="4">
    <location>
        <begin position="17"/>
        <end position="230"/>
    </location>
</feature>
<evidence type="ECO:0000313" key="6">
    <source>
        <dbReference type="EMBL" id="KAF2222845.1"/>
    </source>
</evidence>
<protein>
    <submittedName>
        <fullName evidence="6">Thiolase-like protein</fullName>
    </submittedName>
</protein>
<proteinExistence type="inferred from homology"/>
<dbReference type="PANTHER" id="PTHR11877:SF46">
    <property type="entry name" value="TYPE III POLYKETIDE SYNTHASE A"/>
    <property type="match status" value="1"/>
</dbReference>
<feature type="domain" description="Chalcone/stilbene synthase C-terminal" evidence="5">
    <location>
        <begin position="263"/>
        <end position="401"/>
    </location>
</feature>
<dbReference type="EMBL" id="ML992507">
    <property type="protein sequence ID" value="KAF2222845.1"/>
    <property type="molecule type" value="Genomic_DNA"/>
</dbReference>
<evidence type="ECO:0000313" key="7">
    <source>
        <dbReference type="Proteomes" id="UP000799538"/>
    </source>
</evidence>
<dbReference type="InterPro" id="IPR001099">
    <property type="entry name" value="Chalcone/stilbene_synt_N"/>
</dbReference>
<keyword evidence="2 3" id="KW-0808">Transferase</keyword>
<keyword evidence="7" id="KW-1185">Reference proteome</keyword>
<evidence type="ECO:0000259" key="5">
    <source>
        <dbReference type="Pfam" id="PF02797"/>
    </source>
</evidence>
<comment type="similarity">
    <text evidence="1 3">Belongs to the thiolase-like superfamily. Chalcone/stilbene synthases family.</text>
</comment>
<dbReference type="PIRSF" id="PIRSF000451">
    <property type="entry name" value="PKS_III"/>
    <property type="match status" value="1"/>
</dbReference>
<dbReference type="InterPro" id="IPR011141">
    <property type="entry name" value="Polyketide_synthase_type-III"/>
</dbReference>
<evidence type="ECO:0000256" key="2">
    <source>
        <dbReference type="ARBA" id="ARBA00022679"/>
    </source>
</evidence>
<dbReference type="GO" id="GO:0016747">
    <property type="term" value="F:acyltransferase activity, transferring groups other than amino-acyl groups"/>
    <property type="evidence" value="ECO:0007669"/>
    <property type="project" value="InterPro"/>
</dbReference>
<dbReference type="PANTHER" id="PTHR11877">
    <property type="entry name" value="HYDROXYMETHYLGLUTARYL-COA SYNTHASE"/>
    <property type="match status" value="1"/>
</dbReference>
<dbReference type="AlphaFoldDB" id="A0A6A6GAU0"/>
<dbReference type="SUPFAM" id="SSF53901">
    <property type="entry name" value="Thiolase-like"/>
    <property type="match status" value="2"/>
</dbReference>
<evidence type="ECO:0000256" key="3">
    <source>
        <dbReference type="RuleBase" id="RU003633"/>
    </source>
</evidence>
<keyword evidence="3" id="KW-0012">Acyltransferase</keyword>
<dbReference type="Proteomes" id="UP000799538">
    <property type="component" value="Unassembled WGS sequence"/>
</dbReference>
<dbReference type="Gene3D" id="3.40.47.10">
    <property type="match status" value="2"/>
</dbReference>
<reference evidence="7" key="1">
    <citation type="journal article" date="2020" name="Stud. Mycol.">
        <title>101 Dothideomycetes genomes: A test case for predicting lifestyles and emergence of pathogens.</title>
        <authorList>
            <person name="Haridas S."/>
            <person name="Albert R."/>
            <person name="Binder M."/>
            <person name="Bloem J."/>
            <person name="LaButti K."/>
            <person name="Salamov A."/>
            <person name="Andreopoulos B."/>
            <person name="Baker S."/>
            <person name="Barry K."/>
            <person name="Bills G."/>
            <person name="Bluhm B."/>
            <person name="Cannon C."/>
            <person name="Castanera R."/>
            <person name="Culley D."/>
            <person name="Daum C."/>
            <person name="Ezra D."/>
            <person name="Gonzalez J."/>
            <person name="Henrissat B."/>
            <person name="Kuo A."/>
            <person name="Liang C."/>
            <person name="Lipzen A."/>
            <person name="Lutzoni F."/>
            <person name="Magnuson J."/>
            <person name="Mondo S."/>
            <person name="Nolan M."/>
            <person name="Ohm R."/>
            <person name="Pangilinan J."/>
            <person name="Park H.-J."/>
            <person name="Ramirez L."/>
            <person name="Alfaro M."/>
            <person name="Sun H."/>
            <person name="Tritt A."/>
            <person name="Yoshinaga Y."/>
            <person name="Zwiers L.-H."/>
            <person name="Turgeon B."/>
            <person name="Goodwin S."/>
            <person name="Spatafora J."/>
            <person name="Crous P."/>
            <person name="Grigoriev I."/>
        </authorList>
    </citation>
    <scope>NUCLEOTIDE SEQUENCE [LARGE SCALE GENOMIC DNA]</scope>
    <source>
        <strain evidence="7">CECT 20119</strain>
    </source>
</reference>
<name>A0A6A6GAU0_9PEZI</name>
<organism evidence="6 7">
    <name type="scientific">Elsinoe ampelina</name>
    <dbReference type="NCBI Taxonomy" id="302913"/>
    <lineage>
        <taxon>Eukaryota</taxon>
        <taxon>Fungi</taxon>
        <taxon>Dikarya</taxon>
        <taxon>Ascomycota</taxon>
        <taxon>Pezizomycotina</taxon>
        <taxon>Dothideomycetes</taxon>
        <taxon>Dothideomycetidae</taxon>
        <taxon>Myriangiales</taxon>
        <taxon>Elsinoaceae</taxon>
        <taxon>Elsinoe</taxon>
    </lineage>
</organism>
<dbReference type="InterPro" id="IPR012328">
    <property type="entry name" value="Chalcone/stilbene_synt_C"/>
</dbReference>
<dbReference type="OrthoDB" id="329835at2759"/>
<dbReference type="InterPro" id="IPR016039">
    <property type="entry name" value="Thiolase-like"/>
</dbReference>
<dbReference type="Pfam" id="PF00195">
    <property type="entry name" value="Chal_sti_synt_N"/>
    <property type="match status" value="1"/>
</dbReference>